<reference evidence="1 2" key="1">
    <citation type="submission" date="2016-10" db="EMBL/GenBank/DDBJ databases">
        <authorList>
            <person name="de Groot N.N."/>
        </authorList>
    </citation>
    <scope>NUCLEOTIDE SEQUENCE [LARGE SCALE GENOMIC DNA]</scope>
    <source>
        <strain evidence="1 2">CGMCC 4.5506</strain>
    </source>
</reference>
<dbReference type="STRING" id="530584.SAMN05421630_10297"/>
<sequence length="148" mass="16183">MSRSGVGAVPDMIETLATEGGKELVKALANGLVELVKKIPALWRRSGTELERRIAAELRRSAEELSETGEDGAAAALLRAEIMWETRLRDLLATHPEARYELEALLHEIRRQPVQETTIEQHITASGQNSTAQGVIGGTITNHPFPLP</sequence>
<gene>
    <name evidence="1" type="ORF">SAMN05421630_10297</name>
</gene>
<dbReference type="Proteomes" id="UP000199494">
    <property type="component" value="Unassembled WGS sequence"/>
</dbReference>
<protein>
    <submittedName>
        <fullName evidence="1">Uncharacterized protein</fullName>
    </submittedName>
</protein>
<evidence type="ECO:0000313" key="1">
    <source>
        <dbReference type="EMBL" id="SDC43593.1"/>
    </source>
</evidence>
<name>A0A1G6LK47_9PSEU</name>
<keyword evidence="2" id="KW-1185">Reference proteome</keyword>
<proteinExistence type="predicted"/>
<dbReference type="AlphaFoldDB" id="A0A1G6LK47"/>
<accession>A0A1G6LK47</accession>
<organism evidence="1 2">
    <name type="scientific">Prauserella marina</name>
    <dbReference type="NCBI Taxonomy" id="530584"/>
    <lineage>
        <taxon>Bacteria</taxon>
        <taxon>Bacillati</taxon>
        <taxon>Actinomycetota</taxon>
        <taxon>Actinomycetes</taxon>
        <taxon>Pseudonocardiales</taxon>
        <taxon>Pseudonocardiaceae</taxon>
        <taxon>Prauserella</taxon>
    </lineage>
</organism>
<evidence type="ECO:0000313" key="2">
    <source>
        <dbReference type="Proteomes" id="UP000199494"/>
    </source>
</evidence>
<dbReference type="EMBL" id="FMZE01000002">
    <property type="protein sequence ID" value="SDC43593.1"/>
    <property type="molecule type" value="Genomic_DNA"/>
</dbReference>